<protein>
    <submittedName>
        <fullName evidence="1">Uncharacterized protein</fullName>
    </submittedName>
</protein>
<reference evidence="1 2" key="1">
    <citation type="journal article" date="2016" name="Mol. Biol. Evol.">
        <title>Comparative Genomics of Early-Diverging Mushroom-Forming Fungi Provides Insights into the Origins of Lignocellulose Decay Capabilities.</title>
        <authorList>
            <person name="Nagy L.G."/>
            <person name="Riley R."/>
            <person name="Tritt A."/>
            <person name="Adam C."/>
            <person name="Daum C."/>
            <person name="Floudas D."/>
            <person name="Sun H."/>
            <person name="Yadav J.S."/>
            <person name="Pangilinan J."/>
            <person name="Larsson K.H."/>
            <person name="Matsuura K."/>
            <person name="Barry K."/>
            <person name="Labutti K."/>
            <person name="Kuo R."/>
            <person name="Ohm R.A."/>
            <person name="Bhattacharya S.S."/>
            <person name="Shirouzu T."/>
            <person name="Yoshinaga Y."/>
            <person name="Martin F.M."/>
            <person name="Grigoriev I.V."/>
            <person name="Hibbett D.S."/>
        </authorList>
    </citation>
    <scope>NUCLEOTIDE SEQUENCE [LARGE SCALE GENOMIC DNA]</scope>
    <source>
        <strain evidence="1 2">HHB12029</strain>
    </source>
</reference>
<organism evidence="1 2">
    <name type="scientific">Exidia glandulosa HHB12029</name>
    <dbReference type="NCBI Taxonomy" id="1314781"/>
    <lineage>
        <taxon>Eukaryota</taxon>
        <taxon>Fungi</taxon>
        <taxon>Dikarya</taxon>
        <taxon>Basidiomycota</taxon>
        <taxon>Agaricomycotina</taxon>
        <taxon>Agaricomycetes</taxon>
        <taxon>Auriculariales</taxon>
        <taxon>Exidiaceae</taxon>
        <taxon>Exidia</taxon>
    </lineage>
</organism>
<sequence length="90" mass="9860">MTTLCSKAVRRASRRDMLRCHPTWNSAPRDDCARLLDELGKLRTARHQQIFASSPIWLYSQIGSGLNLLLILDAAGGALGASTNIYSSLS</sequence>
<proteinExistence type="predicted"/>
<gene>
    <name evidence="1" type="ORF">EXIGLDRAFT_723010</name>
</gene>
<accession>A0A165EZP3</accession>
<dbReference type="Proteomes" id="UP000077266">
    <property type="component" value="Unassembled WGS sequence"/>
</dbReference>
<dbReference type="EMBL" id="KV426108">
    <property type="protein sequence ID" value="KZV88066.1"/>
    <property type="molecule type" value="Genomic_DNA"/>
</dbReference>
<dbReference type="InParanoid" id="A0A165EZP3"/>
<name>A0A165EZP3_EXIGL</name>
<dbReference type="OrthoDB" id="2935645at2759"/>
<evidence type="ECO:0000313" key="2">
    <source>
        <dbReference type="Proteomes" id="UP000077266"/>
    </source>
</evidence>
<evidence type="ECO:0000313" key="1">
    <source>
        <dbReference type="EMBL" id="KZV88066.1"/>
    </source>
</evidence>
<keyword evidence="2" id="KW-1185">Reference proteome</keyword>
<dbReference type="AlphaFoldDB" id="A0A165EZP3"/>